<evidence type="ECO:0000313" key="1">
    <source>
        <dbReference type="EMBL" id="EAY28398.1"/>
    </source>
</evidence>
<proteinExistence type="predicted"/>
<dbReference type="EMBL" id="AAWS01000016">
    <property type="protein sequence ID" value="EAY28398.1"/>
    <property type="molecule type" value="Genomic_DNA"/>
</dbReference>
<reference evidence="1 2" key="1">
    <citation type="submission" date="2007-01" db="EMBL/GenBank/DDBJ databases">
        <authorList>
            <person name="Haygood M."/>
            <person name="Podell S."/>
            <person name="Anderson C."/>
            <person name="Hopkinson B."/>
            <person name="Roe K."/>
            <person name="Barbeau K."/>
            <person name="Gaasterland T."/>
            <person name="Ferriera S."/>
            <person name="Johnson J."/>
            <person name="Kravitz S."/>
            <person name="Beeson K."/>
            <person name="Sutton G."/>
            <person name="Rogers Y.-H."/>
            <person name="Friedman R."/>
            <person name="Frazier M."/>
            <person name="Venter J.C."/>
        </authorList>
    </citation>
    <scope>NUCLEOTIDE SEQUENCE [LARGE SCALE GENOMIC DNA]</scope>
    <source>
        <strain evidence="1 2">ATCC 23134</strain>
    </source>
</reference>
<sequence length="46" mass="5075">MAVFDQIIKKVGVFWGRSGHIKGVLAGFGAKSAFYELILFNSLSRD</sequence>
<name>A1ZML8_MICM2</name>
<evidence type="ECO:0000313" key="2">
    <source>
        <dbReference type="Proteomes" id="UP000004095"/>
    </source>
</evidence>
<accession>A1ZML8</accession>
<gene>
    <name evidence="1" type="ORF">M23134_03950</name>
</gene>
<keyword evidence="2" id="KW-1185">Reference proteome</keyword>
<comment type="caution">
    <text evidence="1">The sequence shown here is derived from an EMBL/GenBank/DDBJ whole genome shotgun (WGS) entry which is preliminary data.</text>
</comment>
<organism evidence="1 2">
    <name type="scientific">Microscilla marina ATCC 23134</name>
    <dbReference type="NCBI Taxonomy" id="313606"/>
    <lineage>
        <taxon>Bacteria</taxon>
        <taxon>Pseudomonadati</taxon>
        <taxon>Bacteroidota</taxon>
        <taxon>Cytophagia</taxon>
        <taxon>Cytophagales</taxon>
        <taxon>Microscillaceae</taxon>
        <taxon>Microscilla</taxon>
    </lineage>
</organism>
<dbReference type="AlphaFoldDB" id="A1ZML8"/>
<protein>
    <submittedName>
        <fullName evidence="1">Uncharacterized protein</fullName>
    </submittedName>
</protein>
<dbReference type="Proteomes" id="UP000004095">
    <property type="component" value="Unassembled WGS sequence"/>
</dbReference>